<dbReference type="AlphaFoldDB" id="A0A923LJC7"/>
<dbReference type="GO" id="GO:0005975">
    <property type="term" value="P:carbohydrate metabolic process"/>
    <property type="evidence" value="ECO:0007669"/>
    <property type="project" value="InterPro"/>
</dbReference>
<dbReference type="InterPro" id="IPR050246">
    <property type="entry name" value="Class_II_FBP_aldolase"/>
</dbReference>
<evidence type="ECO:0000313" key="4">
    <source>
        <dbReference type="Proteomes" id="UP000652477"/>
    </source>
</evidence>
<dbReference type="PANTHER" id="PTHR30304">
    <property type="entry name" value="D-TAGATOSE-1,6-BISPHOSPHATE ALDOLASE"/>
    <property type="match status" value="1"/>
</dbReference>
<evidence type="ECO:0000313" key="3">
    <source>
        <dbReference type="EMBL" id="MBC5689314.1"/>
    </source>
</evidence>
<feature type="binding site" evidence="2">
    <location>
        <position position="101"/>
    </location>
    <ligand>
        <name>Zn(2+)</name>
        <dbReference type="ChEBI" id="CHEBI:29105"/>
        <label>2</label>
    </ligand>
</feature>
<dbReference type="Pfam" id="PF01116">
    <property type="entry name" value="F_bP_aldolase"/>
    <property type="match status" value="1"/>
</dbReference>
<dbReference type="SUPFAM" id="SSF51569">
    <property type="entry name" value="Aldolase"/>
    <property type="match status" value="1"/>
</dbReference>
<evidence type="ECO:0000256" key="2">
    <source>
        <dbReference type="PIRSR" id="PIRSR001359-3"/>
    </source>
</evidence>
<protein>
    <submittedName>
        <fullName evidence="3">Class II fructose-bisphosphate aldolase</fullName>
    </submittedName>
</protein>
<reference evidence="3" key="1">
    <citation type="submission" date="2020-08" db="EMBL/GenBank/DDBJ databases">
        <title>Genome public.</title>
        <authorList>
            <person name="Liu C."/>
            <person name="Sun Q."/>
        </authorList>
    </citation>
    <scope>NUCLEOTIDE SEQUENCE</scope>
    <source>
        <strain evidence="3">NSJ-55</strain>
    </source>
</reference>
<name>A0A923LJC7_9FIRM</name>
<feature type="binding site" evidence="2">
    <location>
        <position position="187"/>
    </location>
    <ligand>
        <name>Zn(2+)</name>
        <dbReference type="ChEBI" id="CHEBI:29105"/>
        <label>1</label>
        <note>catalytic</note>
    </ligand>
</feature>
<dbReference type="PIRSF" id="PIRSF001359">
    <property type="entry name" value="F_bP_aldolase_II"/>
    <property type="match status" value="1"/>
</dbReference>
<feature type="binding site" evidence="2">
    <location>
        <position position="131"/>
    </location>
    <ligand>
        <name>Zn(2+)</name>
        <dbReference type="ChEBI" id="CHEBI:29105"/>
        <label>2</label>
    </ligand>
</feature>
<dbReference type="PANTHER" id="PTHR30304:SF0">
    <property type="entry name" value="D-TAGATOSE-1,6-BISPHOSPHATE ALDOLASE SUBUNIT GATY-RELATED"/>
    <property type="match status" value="1"/>
</dbReference>
<dbReference type="Proteomes" id="UP000652477">
    <property type="component" value="Unassembled WGS sequence"/>
</dbReference>
<dbReference type="GO" id="GO:0008270">
    <property type="term" value="F:zinc ion binding"/>
    <property type="evidence" value="ECO:0007669"/>
    <property type="project" value="InterPro"/>
</dbReference>
<dbReference type="EMBL" id="JACOPF010000002">
    <property type="protein sequence ID" value="MBC5689314.1"/>
    <property type="molecule type" value="Genomic_DNA"/>
</dbReference>
<proteinExistence type="predicted"/>
<dbReference type="InterPro" id="IPR000771">
    <property type="entry name" value="FBA_II"/>
</dbReference>
<comment type="cofactor">
    <cofactor evidence="2">
        <name>Zn(2+)</name>
        <dbReference type="ChEBI" id="CHEBI:29105"/>
    </cofactor>
    <text evidence="2">Binds 2 Zn(2+) ions per subunit. One is catalytic and the other provides a structural contribution.</text>
</comment>
<dbReference type="GO" id="GO:0016832">
    <property type="term" value="F:aldehyde-lyase activity"/>
    <property type="evidence" value="ECO:0007669"/>
    <property type="project" value="InterPro"/>
</dbReference>
<gene>
    <name evidence="3" type="ORF">H8S37_10340</name>
</gene>
<accession>A0A923LJC7</accession>
<feature type="active site" description="Proton donor" evidence="1">
    <location>
        <position position="79"/>
    </location>
</feature>
<dbReference type="RefSeq" id="WP_186875987.1">
    <property type="nucleotide sequence ID" value="NZ_JACOPF010000002.1"/>
</dbReference>
<keyword evidence="2" id="KW-0479">Metal-binding</keyword>
<comment type="caution">
    <text evidence="3">The sequence shown here is derived from an EMBL/GenBank/DDBJ whole genome shotgun (WGS) entry which is preliminary data.</text>
</comment>
<dbReference type="NCBIfam" id="TIGR00167">
    <property type="entry name" value="cbbA"/>
    <property type="match status" value="1"/>
</dbReference>
<feature type="binding site" evidence="2">
    <location>
        <position position="215"/>
    </location>
    <ligand>
        <name>Zn(2+)</name>
        <dbReference type="ChEBI" id="CHEBI:29105"/>
        <label>1</label>
        <note>catalytic</note>
    </ligand>
</feature>
<dbReference type="InterPro" id="IPR013785">
    <property type="entry name" value="Aldolase_TIM"/>
</dbReference>
<sequence>MLISMNLILEKAAKEHYAVAAVNVWNGESVQKCFEAASELKAPIIINVSGFVKDMEWIAGAARYWERKYPEVPAALSLDHGFNFDMAAQMIHYGYTSVMIDKSSLPFDENVRLTKEVVKMAHACGVSVEGEVGHVGGFGFCAPDENGDISFSYTETTEDESTTPEVAVEYLKQTGVDCLAVAIGTTHGKYMHEPKLDFERLQEIKKAVNVPLVIHGASFSGDENLMKLVQCGTAKINIFSELAEEGLNYSKRYLESDPEAKIFLMEEQGLKGYKEKMMHFMKLFGQANRY</sequence>
<dbReference type="Gene3D" id="3.20.20.70">
    <property type="entry name" value="Aldolase class I"/>
    <property type="match status" value="1"/>
</dbReference>
<keyword evidence="2" id="KW-0862">Zinc</keyword>
<evidence type="ECO:0000256" key="1">
    <source>
        <dbReference type="PIRSR" id="PIRSR001359-1"/>
    </source>
</evidence>
<keyword evidence="4" id="KW-1185">Reference proteome</keyword>
<organism evidence="3 4">
    <name type="scientific">Mediterraneibacter hominis</name>
    <dbReference type="NCBI Taxonomy" id="2763054"/>
    <lineage>
        <taxon>Bacteria</taxon>
        <taxon>Bacillati</taxon>
        <taxon>Bacillota</taxon>
        <taxon>Clostridia</taxon>
        <taxon>Lachnospirales</taxon>
        <taxon>Lachnospiraceae</taxon>
        <taxon>Mediterraneibacter</taxon>
    </lineage>
</organism>
<feature type="binding site" evidence="2">
    <location>
        <position position="80"/>
    </location>
    <ligand>
        <name>Zn(2+)</name>
        <dbReference type="ChEBI" id="CHEBI:29105"/>
        <label>1</label>
        <note>catalytic</note>
    </ligand>
</feature>